<feature type="non-terminal residue" evidence="1">
    <location>
        <position position="1"/>
    </location>
</feature>
<protein>
    <submittedName>
        <fullName evidence="1">HapC</fullName>
    </submittedName>
</protein>
<dbReference type="Proteomes" id="UP000004302">
    <property type="component" value="Chromosome"/>
</dbReference>
<comment type="caution">
    <text evidence="1">The sequence shown here is derived from an EMBL/GenBank/DDBJ whole genome shotgun (WGS) entry which is preliminary data.</text>
</comment>
<accession>E3ZNR2</accession>
<dbReference type="AlphaFoldDB" id="E3ZNR2"/>
<organism evidence="1">
    <name type="scientific">Listeria seeligeri FSL N1-067</name>
    <dbReference type="NCBI Taxonomy" id="702453"/>
    <lineage>
        <taxon>Bacteria</taxon>
        <taxon>Bacillati</taxon>
        <taxon>Bacillota</taxon>
        <taxon>Bacilli</taxon>
        <taxon>Bacillales</taxon>
        <taxon>Listeriaceae</taxon>
        <taxon>Listeria</taxon>
    </lineage>
</organism>
<reference evidence="1" key="1">
    <citation type="journal article" date="2010" name="Microbiol. Resour. Announc.">
        <title>Comparative genomics of the bacterial genus Listeria: Genome evolution is characterized by limited gene acquisition and limited gene loss.</title>
        <authorList>
            <person name="den Bakker H.C."/>
            <person name="Cummings C.A."/>
            <person name="Ferreira V."/>
            <person name="Vatta P."/>
            <person name="Orsi R.H."/>
            <person name="Degoricija L."/>
            <person name="Barker M."/>
            <person name="Petrauskene O."/>
            <person name="Furtado M.R."/>
            <person name="Wiedmann M."/>
        </authorList>
    </citation>
    <scope>NUCLEOTIDE SEQUENCE [LARGE SCALE GENOMIC DNA]</scope>
    <source>
        <strain evidence="1">FSL N1-067</strain>
    </source>
</reference>
<sequence length="61" mass="7403">VRFPSPALYFKKSCYQRSVSTFLSEALRLFYCSKIRRGEMARRDYENRLYHTKKRINCLCT</sequence>
<gene>
    <name evidence="1" type="ORF">NT03LS_1090a</name>
</gene>
<evidence type="ECO:0000313" key="1">
    <source>
        <dbReference type="EMBL" id="EFS00732.1"/>
    </source>
</evidence>
<proteinExistence type="predicted"/>
<name>E3ZNR2_LISSE</name>
<dbReference type="HOGENOM" id="CLU_3128870_0_0_9"/>
<dbReference type="EMBL" id="ADXJ01000472">
    <property type="protein sequence ID" value="EFS00732.1"/>
    <property type="molecule type" value="Genomic_DNA"/>
</dbReference>